<keyword evidence="2" id="KW-0732">Signal</keyword>
<dbReference type="EMBL" id="AP004738">
    <property type="protein sequence ID" value="BAD35800.1"/>
    <property type="molecule type" value="Genomic_DNA"/>
</dbReference>
<reference evidence="4" key="2">
    <citation type="journal article" date="2008" name="Nucleic Acids Res.">
        <title>The rice annotation project database (RAP-DB): 2008 update.</title>
        <authorList>
            <consortium name="The rice annotation project (RAP)"/>
        </authorList>
    </citation>
    <scope>GENOME REANNOTATION</scope>
    <source>
        <strain evidence="4">cv. Nipponbare</strain>
    </source>
</reference>
<sequence>MEEMPRLAMGAAMLIMLLTVWSSPEMAMAASAAATVAHRLGLNGNDGEPNAAPPLPSPPPPVVHPYGGARLRHRLLYRAILPVLL</sequence>
<accession>Q69TK7</accession>
<evidence type="ECO:0000313" key="4">
    <source>
        <dbReference type="Proteomes" id="UP000000763"/>
    </source>
</evidence>
<feature type="signal peptide" evidence="2">
    <location>
        <begin position="1"/>
        <end position="22"/>
    </location>
</feature>
<evidence type="ECO:0000256" key="1">
    <source>
        <dbReference type="SAM" id="MobiDB-lite"/>
    </source>
</evidence>
<dbReference type="AlphaFoldDB" id="Q69TK7"/>
<feature type="region of interest" description="Disordered" evidence="1">
    <location>
        <begin position="41"/>
        <end position="65"/>
    </location>
</feature>
<organism evidence="3 4">
    <name type="scientific">Oryza sativa subsp. japonica</name>
    <name type="common">Rice</name>
    <dbReference type="NCBI Taxonomy" id="39947"/>
    <lineage>
        <taxon>Eukaryota</taxon>
        <taxon>Viridiplantae</taxon>
        <taxon>Streptophyta</taxon>
        <taxon>Embryophyta</taxon>
        <taxon>Tracheophyta</taxon>
        <taxon>Spermatophyta</taxon>
        <taxon>Magnoliopsida</taxon>
        <taxon>Liliopsida</taxon>
        <taxon>Poales</taxon>
        <taxon>Poaceae</taxon>
        <taxon>BOP clade</taxon>
        <taxon>Oryzoideae</taxon>
        <taxon>Oryzeae</taxon>
        <taxon>Oryzinae</taxon>
        <taxon>Oryza</taxon>
        <taxon>Oryza sativa</taxon>
    </lineage>
</organism>
<proteinExistence type="predicted"/>
<gene>
    <name evidence="3" type="primary">OSJNBa0090D06.23</name>
</gene>
<name>Q69TK7_ORYSJ</name>
<evidence type="ECO:0000256" key="2">
    <source>
        <dbReference type="SAM" id="SignalP"/>
    </source>
</evidence>
<evidence type="ECO:0008006" key="5">
    <source>
        <dbReference type="Google" id="ProtNLM"/>
    </source>
</evidence>
<feature type="chain" id="PRO_5004271111" description="Secreted protein" evidence="2">
    <location>
        <begin position="23"/>
        <end position="85"/>
    </location>
</feature>
<feature type="compositionally biased region" description="Pro residues" evidence="1">
    <location>
        <begin position="51"/>
        <end position="63"/>
    </location>
</feature>
<reference evidence="4" key="1">
    <citation type="journal article" date="2005" name="Nature">
        <title>The map-based sequence of the rice genome.</title>
        <authorList>
            <consortium name="International rice genome sequencing project (IRGSP)"/>
            <person name="Matsumoto T."/>
            <person name="Wu J."/>
            <person name="Kanamori H."/>
            <person name="Katayose Y."/>
            <person name="Fujisawa M."/>
            <person name="Namiki N."/>
            <person name="Mizuno H."/>
            <person name="Yamamoto K."/>
            <person name="Antonio B.A."/>
            <person name="Baba T."/>
            <person name="Sakata K."/>
            <person name="Nagamura Y."/>
            <person name="Aoki H."/>
            <person name="Arikawa K."/>
            <person name="Arita K."/>
            <person name="Bito T."/>
            <person name="Chiden Y."/>
            <person name="Fujitsuka N."/>
            <person name="Fukunaka R."/>
            <person name="Hamada M."/>
            <person name="Harada C."/>
            <person name="Hayashi A."/>
            <person name="Hijishita S."/>
            <person name="Honda M."/>
            <person name="Hosokawa S."/>
            <person name="Ichikawa Y."/>
            <person name="Idonuma A."/>
            <person name="Iijima M."/>
            <person name="Ikeda M."/>
            <person name="Ikeno M."/>
            <person name="Ito K."/>
            <person name="Ito S."/>
            <person name="Ito T."/>
            <person name="Ito Y."/>
            <person name="Ito Y."/>
            <person name="Iwabuchi A."/>
            <person name="Kamiya K."/>
            <person name="Karasawa W."/>
            <person name="Kurita K."/>
            <person name="Katagiri S."/>
            <person name="Kikuta A."/>
            <person name="Kobayashi H."/>
            <person name="Kobayashi N."/>
            <person name="Machita K."/>
            <person name="Maehara T."/>
            <person name="Masukawa M."/>
            <person name="Mizubayashi T."/>
            <person name="Mukai Y."/>
            <person name="Nagasaki H."/>
            <person name="Nagata Y."/>
            <person name="Naito S."/>
            <person name="Nakashima M."/>
            <person name="Nakama Y."/>
            <person name="Nakamichi Y."/>
            <person name="Nakamura M."/>
            <person name="Meguro A."/>
            <person name="Negishi M."/>
            <person name="Ohta I."/>
            <person name="Ohta T."/>
            <person name="Okamoto M."/>
            <person name="Ono N."/>
            <person name="Saji S."/>
            <person name="Sakaguchi M."/>
            <person name="Sakai K."/>
            <person name="Shibata M."/>
            <person name="Shimokawa T."/>
            <person name="Song J."/>
            <person name="Takazaki Y."/>
            <person name="Terasawa K."/>
            <person name="Tsugane M."/>
            <person name="Tsuji K."/>
            <person name="Ueda S."/>
            <person name="Waki K."/>
            <person name="Yamagata H."/>
            <person name="Yamamoto M."/>
            <person name="Yamamoto S."/>
            <person name="Yamane H."/>
            <person name="Yoshiki S."/>
            <person name="Yoshihara R."/>
            <person name="Yukawa K."/>
            <person name="Zhong H."/>
            <person name="Yano M."/>
            <person name="Yuan Q."/>
            <person name="Ouyang S."/>
            <person name="Liu J."/>
            <person name="Jones K.M."/>
            <person name="Gansberger K."/>
            <person name="Moffat K."/>
            <person name="Hill J."/>
            <person name="Bera J."/>
            <person name="Fadrosh D."/>
            <person name="Jin S."/>
            <person name="Johri S."/>
            <person name="Kim M."/>
            <person name="Overton L."/>
            <person name="Reardon M."/>
            <person name="Tsitrin T."/>
            <person name="Vuong H."/>
            <person name="Weaver B."/>
            <person name="Ciecko A."/>
            <person name="Tallon L."/>
            <person name="Jackson J."/>
            <person name="Pai G."/>
            <person name="Aken S.V."/>
            <person name="Utterback T."/>
            <person name="Reidmuller S."/>
            <person name="Feldblyum T."/>
            <person name="Hsiao J."/>
            <person name="Zismann V."/>
            <person name="Iobst S."/>
            <person name="de Vazeille A.R."/>
            <person name="Buell C.R."/>
            <person name="Ying K."/>
            <person name="Li Y."/>
            <person name="Lu T."/>
            <person name="Huang Y."/>
            <person name="Zhao Q."/>
            <person name="Feng Q."/>
            <person name="Zhang L."/>
            <person name="Zhu J."/>
            <person name="Weng Q."/>
            <person name="Mu J."/>
            <person name="Lu Y."/>
            <person name="Fan D."/>
            <person name="Liu Y."/>
            <person name="Guan J."/>
            <person name="Zhang Y."/>
            <person name="Yu S."/>
            <person name="Liu X."/>
            <person name="Zhang Y."/>
            <person name="Hong G."/>
            <person name="Han B."/>
            <person name="Choisne N."/>
            <person name="Demange N."/>
            <person name="Orjeda G."/>
            <person name="Samain S."/>
            <person name="Cattolico L."/>
            <person name="Pelletier E."/>
            <person name="Couloux A."/>
            <person name="Segurens B."/>
            <person name="Wincker P."/>
            <person name="D'Hont A."/>
            <person name="Scarpelli C."/>
            <person name="Weissenbach J."/>
            <person name="Salanoubat M."/>
            <person name="Quetier F."/>
            <person name="Yu Y."/>
            <person name="Kim H.R."/>
            <person name="Rambo T."/>
            <person name="Currie J."/>
            <person name="Collura K."/>
            <person name="Luo M."/>
            <person name="Yang T."/>
            <person name="Ammiraju J.S.S."/>
            <person name="Engler F."/>
            <person name="Soderlund C."/>
            <person name="Wing R.A."/>
            <person name="Palmer L.E."/>
            <person name="de la Bastide M."/>
            <person name="Spiegel L."/>
            <person name="Nascimento L."/>
            <person name="Zutavern T."/>
            <person name="O'Shaughnessy A."/>
            <person name="Dike S."/>
            <person name="Dedhia N."/>
            <person name="Preston R."/>
            <person name="Balija V."/>
            <person name="McCombie W.R."/>
            <person name="Chow T."/>
            <person name="Chen H."/>
            <person name="Chung M."/>
            <person name="Chen C."/>
            <person name="Shaw J."/>
            <person name="Wu H."/>
            <person name="Hsiao K."/>
            <person name="Chao Y."/>
            <person name="Chu M."/>
            <person name="Cheng C."/>
            <person name="Hour A."/>
            <person name="Lee P."/>
            <person name="Lin S."/>
            <person name="Lin Y."/>
            <person name="Liou J."/>
            <person name="Liu S."/>
            <person name="Hsing Y."/>
            <person name="Raghuvanshi S."/>
            <person name="Mohanty A."/>
            <person name="Bharti A.K."/>
            <person name="Gaur A."/>
            <person name="Gupta V."/>
            <person name="Kumar D."/>
            <person name="Ravi V."/>
            <person name="Vij S."/>
            <person name="Kapur A."/>
            <person name="Khurana P."/>
            <person name="Khurana P."/>
            <person name="Khurana J.P."/>
            <person name="Tyagi A.K."/>
            <person name="Gaikwad K."/>
            <person name="Singh A."/>
            <person name="Dalal V."/>
            <person name="Srivastava S."/>
            <person name="Dixit A."/>
            <person name="Pal A.K."/>
            <person name="Ghazi I.A."/>
            <person name="Yadav M."/>
            <person name="Pandit A."/>
            <person name="Bhargava A."/>
            <person name="Sureshbabu K."/>
            <person name="Batra K."/>
            <person name="Sharma T.R."/>
            <person name="Mohapatra T."/>
            <person name="Singh N.K."/>
            <person name="Messing J."/>
            <person name="Nelson A.B."/>
            <person name="Fuks G."/>
            <person name="Kavchok S."/>
            <person name="Keizer G."/>
            <person name="Linton E."/>
            <person name="Llaca V."/>
            <person name="Song R."/>
            <person name="Tanyolac B."/>
            <person name="Young S."/>
            <person name="Ho-Il K."/>
            <person name="Hahn J.H."/>
            <person name="Sangsakoo G."/>
            <person name="Vanavichit A."/>
            <person name="de Mattos Luiz.A.T."/>
            <person name="Zimmer P.D."/>
            <person name="Malone G."/>
            <person name="Dellagostin O."/>
            <person name="de Oliveira A.C."/>
            <person name="Bevan M."/>
            <person name="Bancroft I."/>
            <person name="Minx P."/>
            <person name="Cordum H."/>
            <person name="Wilson R."/>
            <person name="Cheng Z."/>
            <person name="Jin W."/>
            <person name="Jiang J."/>
            <person name="Leong S.A."/>
            <person name="Iwama H."/>
            <person name="Gojobori T."/>
            <person name="Itoh T."/>
            <person name="Niimura Y."/>
            <person name="Fujii Y."/>
            <person name="Habara T."/>
            <person name="Sakai H."/>
            <person name="Sato Y."/>
            <person name="Wilson G."/>
            <person name="Kumar K."/>
            <person name="McCouch S."/>
            <person name="Juretic N."/>
            <person name="Hoen D."/>
            <person name="Wright S."/>
            <person name="Bruskiewich R."/>
            <person name="Bureau T."/>
            <person name="Miyao A."/>
            <person name="Hirochika H."/>
            <person name="Nishikawa T."/>
            <person name="Kadowaki K."/>
            <person name="Sugiura M."/>
            <person name="Burr B."/>
            <person name="Sasaki T."/>
        </authorList>
    </citation>
    <scope>NUCLEOTIDE SEQUENCE [LARGE SCALE GENOMIC DNA]</scope>
    <source>
        <strain evidence="4">cv. Nipponbare</strain>
    </source>
</reference>
<dbReference type="Proteomes" id="UP000000763">
    <property type="component" value="Chromosome 6"/>
</dbReference>
<evidence type="ECO:0000313" key="3">
    <source>
        <dbReference type="EMBL" id="BAD35800.1"/>
    </source>
</evidence>
<protein>
    <recommendedName>
        <fullName evidence="5">Secreted protein</fullName>
    </recommendedName>
</protein>